<evidence type="ECO:0008006" key="4">
    <source>
        <dbReference type="Google" id="ProtNLM"/>
    </source>
</evidence>
<keyword evidence="1" id="KW-1133">Transmembrane helix</keyword>
<gene>
    <name evidence="2" type="ORF">A2Z33_02685</name>
</gene>
<reference evidence="2 3" key="1">
    <citation type="journal article" date="2016" name="Nat. Commun.">
        <title>Thousands of microbial genomes shed light on interconnected biogeochemical processes in an aquifer system.</title>
        <authorList>
            <person name="Anantharaman K."/>
            <person name="Brown C.T."/>
            <person name="Hug L.A."/>
            <person name="Sharon I."/>
            <person name="Castelle C.J."/>
            <person name="Probst A.J."/>
            <person name="Thomas B.C."/>
            <person name="Singh A."/>
            <person name="Wilkins M.J."/>
            <person name="Karaoz U."/>
            <person name="Brodie E.L."/>
            <person name="Williams K.H."/>
            <person name="Hubbard S.S."/>
            <person name="Banfield J.F."/>
        </authorList>
    </citation>
    <scope>NUCLEOTIDE SEQUENCE [LARGE SCALE GENOMIC DNA]</scope>
</reference>
<dbReference type="Gene3D" id="2.60.40.10">
    <property type="entry name" value="Immunoglobulins"/>
    <property type="match status" value="1"/>
</dbReference>
<comment type="caution">
    <text evidence="2">The sequence shown here is derived from an EMBL/GenBank/DDBJ whole genome shotgun (WGS) entry which is preliminary data.</text>
</comment>
<dbReference type="AlphaFoldDB" id="A0A1F5YML2"/>
<name>A0A1F5YML2_9BACT</name>
<protein>
    <recommendedName>
        <fullName evidence="4">Bacterial Ig domain-containing protein</fullName>
    </recommendedName>
</protein>
<dbReference type="STRING" id="1798374.A2Z33_02685"/>
<sequence>MGGPSGRKLPVIITVLAVIILAVVAAVFAVRLGLMRNKSADVPAGAENVAFETQPEKPVGISLTVSTPANGFVSPGNIINVSGTTVPQATVVLYTKTGESVLEAGTDGSFSGSAEVGPGLDSIGIKAIASDGNESTQFRYVVYEP</sequence>
<proteinExistence type="predicted"/>
<organism evidence="2 3">
    <name type="scientific">Candidatus Gottesmanbacteria bacterium RBG_16_52_11</name>
    <dbReference type="NCBI Taxonomy" id="1798374"/>
    <lineage>
        <taxon>Bacteria</taxon>
        <taxon>Candidatus Gottesmaniibacteriota</taxon>
    </lineage>
</organism>
<keyword evidence="1" id="KW-0472">Membrane</keyword>
<evidence type="ECO:0000313" key="3">
    <source>
        <dbReference type="Proteomes" id="UP000178448"/>
    </source>
</evidence>
<evidence type="ECO:0000256" key="1">
    <source>
        <dbReference type="SAM" id="Phobius"/>
    </source>
</evidence>
<feature type="transmembrane region" description="Helical" evidence="1">
    <location>
        <begin position="12"/>
        <end position="34"/>
    </location>
</feature>
<dbReference type="EMBL" id="MFJD01000016">
    <property type="protein sequence ID" value="OGG01420.1"/>
    <property type="molecule type" value="Genomic_DNA"/>
</dbReference>
<dbReference type="Proteomes" id="UP000178448">
    <property type="component" value="Unassembled WGS sequence"/>
</dbReference>
<evidence type="ECO:0000313" key="2">
    <source>
        <dbReference type="EMBL" id="OGG01420.1"/>
    </source>
</evidence>
<accession>A0A1F5YML2</accession>
<dbReference type="InterPro" id="IPR013783">
    <property type="entry name" value="Ig-like_fold"/>
</dbReference>
<keyword evidence="1" id="KW-0812">Transmembrane</keyword>